<evidence type="ECO:0000313" key="3">
    <source>
        <dbReference type="EMBL" id="MDN4518246.1"/>
    </source>
</evidence>
<dbReference type="InterPro" id="IPR001509">
    <property type="entry name" value="Epimerase_deHydtase"/>
</dbReference>
<dbReference type="Proteomes" id="UP001172687">
    <property type="component" value="Unassembled WGS sequence"/>
</dbReference>
<name>A0ABT8HBU6_MYCAO</name>
<dbReference type="SUPFAM" id="SSF51735">
    <property type="entry name" value="NAD(P)-binding Rossmann-fold domains"/>
    <property type="match status" value="1"/>
</dbReference>
<evidence type="ECO:0000256" key="1">
    <source>
        <dbReference type="ARBA" id="ARBA00007637"/>
    </source>
</evidence>
<dbReference type="RefSeq" id="WP_208673518.1">
    <property type="nucleotide sequence ID" value="NZ_CP070380.1"/>
</dbReference>
<feature type="domain" description="NAD-dependent epimerase/dehydratase" evidence="2">
    <location>
        <begin position="8"/>
        <end position="181"/>
    </location>
</feature>
<evidence type="ECO:0000259" key="2">
    <source>
        <dbReference type="Pfam" id="PF01370"/>
    </source>
</evidence>
<comment type="similarity">
    <text evidence="1">Belongs to the NAD(P)-dependent epimerase/dehydratase family.</text>
</comment>
<proteinExistence type="inferred from homology"/>
<dbReference type="CDD" id="cd08946">
    <property type="entry name" value="SDR_e"/>
    <property type="match status" value="1"/>
</dbReference>
<dbReference type="Gene3D" id="3.40.50.720">
    <property type="entry name" value="NAD(P)-binding Rossmann-like Domain"/>
    <property type="match status" value="1"/>
</dbReference>
<dbReference type="PANTHER" id="PTHR43000">
    <property type="entry name" value="DTDP-D-GLUCOSE 4,6-DEHYDRATASE-RELATED"/>
    <property type="match status" value="1"/>
</dbReference>
<organism evidence="3 4">
    <name type="scientific">Mycolicibacterium austroafricanum</name>
    <name type="common">Mycobacterium austroafricanum</name>
    <dbReference type="NCBI Taxonomy" id="39687"/>
    <lineage>
        <taxon>Bacteria</taxon>
        <taxon>Bacillati</taxon>
        <taxon>Actinomycetota</taxon>
        <taxon>Actinomycetes</taxon>
        <taxon>Mycobacteriales</taxon>
        <taxon>Mycobacteriaceae</taxon>
        <taxon>Mycolicibacterium</taxon>
    </lineage>
</organism>
<accession>A0ABT8HBU6</accession>
<comment type="caution">
    <text evidence="3">The sequence shown here is derived from an EMBL/GenBank/DDBJ whole genome shotgun (WGS) entry which is preliminary data.</text>
</comment>
<dbReference type="InterPro" id="IPR036291">
    <property type="entry name" value="NAD(P)-bd_dom_sf"/>
</dbReference>
<gene>
    <name evidence="3" type="ORF">QYF68_10460</name>
</gene>
<reference evidence="3" key="1">
    <citation type="submission" date="2023-07" db="EMBL/GenBank/DDBJ databases">
        <title>Degradation of tert-butanol by M. austroafricanum TBA100.</title>
        <authorList>
            <person name="Helbich S."/>
            <person name="Vainshtein Y."/>
        </authorList>
    </citation>
    <scope>NUCLEOTIDE SEQUENCE</scope>
    <source>
        <strain evidence="3">TBA100</strain>
    </source>
</reference>
<protein>
    <submittedName>
        <fullName evidence="3">NAD(P)-dependent oxidoreductase</fullName>
    </submittedName>
</protein>
<keyword evidence="4" id="KW-1185">Reference proteome</keyword>
<sequence length="356" mass="38244">MSGTSGTVLVTGGFGLVGSATVRRLVELGRSVVVADLDTPANRTSAAQLPAGVTVRWTDLTDAEQTSALVSEVAPAVIIHLAAIIPPAIYKNRALARRVNVEATATLVRIAEAQPTPPRFVQASSNAVYGARNPYKSAGPVTADMPMKHSDLYSAHKAEAEAIVRASSLEWVVLRLGGVLSTDPNAIPFSADALYFESVLPADGRIHTVDVRDVAWAFAAATTADVAREILLIAGDDSHRVLQGDVGRALAESRGLKGGLVPGRNGDPNSDENWFVTDWMDTRRAQEALQFQHYSWQNMLDEAQRRAGASRYVLLVFAPLVRAVLKRRSAYWKQPGQYADPWGAIKRGIGDPSPDS</sequence>
<dbReference type="EMBL" id="JAUHTC010000039">
    <property type="protein sequence ID" value="MDN4518246.1"/>
    <property type="molecule type" value="Genomic_DNA"/>
</dbReference>
<evidence type="ECO:0000313" key="4">
    <source>
        <dbReference type="Proteomes" id="UP001172687"/>
    </source>
</evidence>
<dbReference type="Pfam" id="PF01370">
    <property type="entry name" value="Epimerase"/>
    <property type="match status" value="1"/>
</dbReference>